<feature type="transmembrane region" description="Helical" evidence="8">
    <location>
        <begin position="143"/>
        <end position="161"/>
    </location>
</feature>
<dbReference type="InterPro" id="IPR036259">
    <property type="entry name" value="MFS_trans_sf"/>
</dbReference>
<feature type="transmembrane region" description="Helical" evidence="8">
    <location>
        <begin position="351"/>
        <end position="372"/>
    </location>
</feature>
<feature type="transmembrane region" description="Helical" evidence="8">
    <location>
        <begin position="322"/>
        <end position="345"/>
    </location>
</feature>
<evidence type="ECO:0000256" key="2">
    <source>
        <dbReference type="ARBA" id="ARBA00022448"/>
    </source>
</evidence>
<comment type="caution">
    <text evidence="10">The sequence shown here is derived from an EMBL/GenBank/DDBJ whole genome shotgun (WGS) entry which is preliminary data.</text>
</comment>
<evidence type="ECO:0000256" key="8">
    <source>
        <dbReference type="SAM" id="Phobius"/>
    </source>
</evidence>
<feature type="transmembrane region" description="Helical" evidence="8">
    <location>
        <begin position="173"/>
        <end position="197"/>
    </location>
</feature>
<accession>A0ABD3N514</accession>
<dbReference type="InterPro" id="IPR050171">
    <property type="entry name" value="MFS_Transporters"/>
</dbReference>
<evidence type="ECO:0000313" key="11">
    <source>
        <dbReference type="Proteomes" id="UP001530400"/>
    </source>
</evidence>
<protein>
    <recommendedName>
        <fullName evidence="9">Major facilitator superfamily (MFS) profile domain-containing protein</fullName>
    </recommendedName>
</protein>
<comment type="subcellular location">
    <subcellularLocation>
        <location evidence="1">Cell membrane</location>
        <topology evidence="1">Multi-pass membrane protein</topology>
    </subcellularLocation>
</comment>
<dbReference type="SUPFAM" id="SSF103473">
    <property type="entry name" value="MFS general substrate transporter"/>
    <property type="match status" value="1"/>
</dbReference>
<dbReference type="PROSITE" id="PS50850">
    <property type="entry name" value="MFS"/>
    <property type="match status" value="1"/>
</dbReference>
<name>A0ABD3N514_9STRA</name>
<keyword evidence="2" id="KW-0813">Transport</keyword>
<evidence type="ECO:0000256" key="7">
    <source>
        <dbReference type="SAM" id="MobiDB-lite"/>
    </source>
</evidence>
<feature type="region of interest" description="Disordered" evidence="7">
    <location>
        <begin position="56"/>
        <end position="84"/>
    </location>
</feature>
<organism evidence="10 11">
    <name type="scientific">Cyclotella atomus</name>
    <dbReference type="NCBI Taxonomy" id="382360"/>
    <lineage>
        <taxon>Eukaryota</taxon>
        <taxon>Sar</taxon>
        <taxon>Stramenopiles</taxon>
        <taxon>Ochrophyta</taxon>
        <taxon>Bacillariophyta</taxon>
        <taxon>Coscinodiscophyceae</taxon>
        <taxon>Thalassiosirophycidae</taxon>
        <taxon>Stephanodiscales</taxon>
        <taxon>Stephanodiscaceae</taxon>
        <taxon>Cyclotella</taxon>
    </lineage>
</organism>
<keyword evidence="4 8" id="KW-0812">Transmembrane</keyword>
<dbReference type="PANTHER" id="PTHR23517">
    <property type="entry name" value="RESISTANCE PROTEIN MDTM, PUTATIVE-RELATED-RELATED"/>
    <property type="match status" value="1"/>
</dbReference>
<evidence type="ECO:0000313" key="10">
    <source>
        <dbReference type="EMBL" id="KAL3767790.1"/>
    </source>
</evidence>
<feature type="transmembrane region" description="Helical" evidence="8">
    <location>
        <begin position="426"/>
        <end position="444"/>
    </location>
</feature>
<gene>
    <name evidence="10" type="ORF">ACHAWO_005200</name>
</gene>
<proteinExistence type="predicted"/>
<keyword evidence="6 8" id="KW-0472">Membrane</keyword>
<feature type="transmembrane region" description="Helical" evidence="8">
    <location>
        <begin position="499"/>
        <end position="521"/>
    </location>
</feature>
<dbReference type="Pfam" id="PF07690">
    <property type="entry name" value="MFS_1"/>
    <property type="match status" value="1"/>
</dbReference>
<keyword evidence="3" id="KW-1003">Cell membrane</keyword>
<evidence type="ECO:0000256" key="6">
    <source>
        <dbReference type="ARBA" id="ARBA00023136"/>
    </source>
</evidence>
<evidence type="ECO:0000256" key="1">
    <source>
        <dbReference type="ARBA" id="ARBA00004651"/>
    </source>
</evidence>
<evidence type="ECO:0000256" key="5">
    <source>
        <dbReference type="ARBA" id="ARBA00022989"/>
    </source>
</evidence>
<dbReference type="InterPro" id="IPR011701">
    <property type="entry name" value="MFS"/>
</dbReference>
<evidence type="ECO:0000256" key="3">
    <source>
        <dbReference type="ARBA" id="ARBA00022475"/>
    </source>
</evidence>
<keyword evidence="5 8" id="KW-1133">Transmembrane helix</keyword>
<evidence type="ECO:0000259" key="9">
    <source>
        <dbReference type="PROSITE" id="PS50850"/>
    </source>
</evidence>
<dbReference type="Gene3D" id="1.20.1250.20">
    <property type="entry name" value="MFS general substrate transporter like domains"/>
    <property type="match status" value="1"/>
</dbReference>
<sequence length="529" mass="54751">MGQRQFTSIAVCAAITSLQHAHSFCPPRHDASHHARVSNTPKRQLLRHTSRYRILPSRLDNDDGNSSEQHKYAIPPPIRSTQTDDISKLQSTNTSLLALDEGTRNSFLLLLLSQFVLFLGVGAVIPVIPIYSQSIGLSSTSNGIVISAPAVALLICSRFSANYADVARKPAMMLGMLCIAISDLGTGFANSLPSLLVARLGLGLGRGVSEAGERGMLADLLNRAPEDWRGRGLALQQASIAIGIAVGSSGGAMLVERYGVRSGFFCVSAAAGICLGLYALLPETVHWSNIKDGVDSKTNINDRSGDAGWIQLLSTSKTWRSLVICQCGASFGYACKIAIIPVIAADCLRGGITSAGLLLSAAGFSGLLGASLGGGLTDRIGSRYAASFAGFLSGLSFALVPIGISLNSNDNVELPLFDAVVRFTDVVGGAGSASFVILVLLWSIGASAQAPALVALAQQHAPTGREATSIGLPKAFGDGTYIVAPLILGSVTDIAGDSLIGAACAFSGIAICLGSIALLLIPTPSSSDQ</sequence>
<keyword evidence="11" id="KW-1185">Reference proteome</keyword>
<dbReference type="Proteomes" id="UP001530400">
    <property type="component" value="Unassembled WGS sequence"/>
</dbReference>
<feature type="transmembrane region" description="Helical" evidence="8">
    <location>
        <begin position="261"/>
        <end position="281"/>
    </location>
</feature>
<evidence type="ECO:0000256" key="4">
    <source>
        <dbReference type="ARBA" id="ARBA00022692"/>
    </source>
</evidence>
<feature type="transmembrane region" description="Helical" evidence="8">
    <location>
        <begin position="107"/>
        <end position="131"/>
    </location>
</feature>
<dbReference type="EMBL" id="JALLPJ020001358">
    <property type="protein sequence ID" value="KAL3767790.1"/>
    <property type="molecule type" value="Genomic_DNA"/>
</dbReference>
<reference evidence="10 11" key="1">
    <citation type="submission" date="2024-10" db="EMBL/GenBank/DDBJ databases">
        <title>Updated reference genomes for cyclostephanoid diatoms.</title>
        <authorList>
            <person name="Roberts W.R."/>
            <person name="Alverson A.J."/>
        </authorList>
    </citation>
    <scope>NUCLEOTIDE SEQUENCE [LARGE SCALE GENOMIC DNA]</scope>
    <source>
        <strain evidence="10 11">AJA010-31</strain>
    </source>
</reference>
<feature type="domain" description="Major facilitator superfamily (MFS) profile" evidence="9">
    <location>
        <begin position="106"/>
        <end position="526"/>
    </location>
</feature>
<dbReference type="AlphaFoldDB" id="A0ABD3N514"/>
<feature type="transmembrane region" description="Helical" evidence="8">
    <location>
        <begin position="384"/>
        <end position="406"/>
    </location>
</feature>
<dbReference type="InterPro" id="IPR020846">
    <property type="entry name" value="MFS_dom"/>
</dbReference>
<dbReference type="GO" id="GO:0005886">
    <property type="term" value="C:plasma membrane"/>
    <property type="evidence" value="ECO:0007669"/>
    <property type="project" value="UniProtKB-SubCell"/>
</dbReference>